<sequence length="266" mass="30426">MHFDQALHLLQTVGPEMEQKGLRIASRFYKQLEDKHSSTLQEFESQATASQSLELRILRLGQLLKHVTNQEESSELFKLILLNEINQTKSFIMTYPEIVSTELLLAIRAELELAPTDPVMEAWEVVHHQLVETCRHFYKYKTQGNWARLDVLLVAEHHHLGAVIDEARYALMSGRKTTILHVRNKKPSSKKLATALNVLTKQGLIFHSMQTEEWDEQLEQFLRLISIGDPITFASGSSRFITEVQRTLEPLPVIFSPFVADGVLPS</sequence>
<evidence type="ECO:0000313" key="2">
    <source>
        <dbReference type="Proteomes" id="UP000078447"/>
    </source>
</evidence>
<gene>
    <name evidence="1" type="ORF">A3783_07930</name>
</gene>
<organism evidence="1 2">
    <name type="scientific">Exiguobacterium undae</name>
    <dbReference type="NCBI Taxonomy" id="169177"/>
    <lineage>
        <taxon>Bacteria</taxon>
        <taxon>Bacillati</taxon>
        <taxon>Bacillota</taxon>
        <taxon>Bacilli</taxon>
        <taxon>Bacillales</taxon>
        <taxon>Bacillales Family XII. Incertae Sedis</taxon>
        <taxon>Exiguobacterium</taxon>
    </lineage>
</organism>
<dbReference type="InterPro" id="IPR012292">
    <property type="entry name" value="Globin/Proto"/>
</dbReference>
<comment type="caution">
    <text evidence="1">The sequence shown here is derived from an EMBL/GenBank/DDBJ whole genome shotgun (WGS) entry which is preliminary data.</text>
</comment>
<reference evidence="1 2" key="1">
    <citation type="submission" date="2016-03" db="EMBL/GenBank/DDBJ databases">
        <authorList>
            <person name="Cho S.-Y."/>
            <person name="Lim S."/>
            <person name="Kim H."/>
            <person name="Soh E.H."/>
            <person name="Moon J.S."/>
        </authorList>
    </citation>
    <scope>NUCLEOTIDE SEQUENCE [LARGE SCALE GENOMIC DNA]</scope>
    <source>
        <strain evidence="1 2">KCTC 3810</strain>
    </source>
</reference>
<dbReference type="EMBL" id="LVVL01000001">
    <property type="protein sequence ID" value="OAN15849.1"/>
    <property type="molecule type" value="Genomic_DNA"/>
</dbReference>
<dbReference type="RefSeq" id="WP_028106629.1">
    <property type="nucleotide sequence ID" value="NZ_LVVL01000001.1"/>
</dbReference>
<keyword evidence="2" id="KW-1185">Reference proteome</keyword>
<dbReference type="Gene3D" id="1.10.490.10">
    <property type="entry name" value="Globins"/>
    <property type="match status" value="1"/>
</dbReference>
<proteinExistence type="predicted"/>
<protein>
    <submittedName>
        <fullName evidence="1">Uncharacterized protein</fullName>
    </submittedName>
</protein>
<name>A0ABX2VC85_9BACL</name>
<dbReference type="Proteomes" id="UP000078447">
    <property type="component" value="Unassembled WGS sequence"/>
</dbReference>
<accession>A0ABX2VC85</accession>
<evidence type="ECO:0000313" key="1">
    <source>
        <dbReference type="EMBL" id="OAN15849.1"/>
    </source>
</evidence>